<name>A0A084QN48_STAC4</name>
<dbReference type="Pfam" id="PF08698">
    <property type="entry name" value="Fcf2"/>
    <property type="match status" value="1"/>
</dbReference>
<dbReference type="InterPro" id="IPR014810">
    <property type="entry name" value="Fcf2_C"/>
</dbReference>
<evidence type="ECO:0000256" key="2">
    <source>
        <dbReference type="ARBA" id="ARBA00023242"/>
    </source>
</evidence>
<dbReference type="GO" id="GO:0003723">
    <property type="term" value="F:RNA binding"/>
    <property type="evidence" value="ECO:0007669"/>
    <property type="project" value="TreeGrafter"/>
</dbReference>
<evidence type="ECO:0000313" key="6">
    <source>
        <dbReference type="Proteomes" id="UP000028524"/>
    </source>
</evidence>
<dbReference type="EMBL" id="KL660597">
    <property type="protein sequence ID" value="KFA65383.1"/>
    <property type="molecule type" value="Genomic_DNA"/>
</dbReference>
<dbReference type="Proteomes" id="UP000028524">
    <property type="component" value="Unassembled WGS sequence"/>
</dbReference>
<feature type="domain" description="Fcf2 pre-rRNA processing C-terminal" evidence="4">
    <location>
        <begin position="69"/>
        <end position="160"/>
    </location>
</feature>
<feature type="compositionally biased region" description="Low complexity" evidence="3">
    <location>
        <begin position="36"/>
        <end position="49"/>
    </location>
</feature>
<dbReference type="GO" id="GO:0006396">
    <property type="term" value="P:RNA processing"/>
    <property type="evidence" value="ECO:0007669"/>
    <property type="project" value="TreeGrafter"/>
</dbReference>
<evidence type="ECO:0000313" key="5">
    <source>
        <dbReference type="EMBL" id="KFA65383.1"/>
    </source>
</evidence>
<dbReference type="OMA" id="TRGIDTH"/>
<keyword evidence="2" id="KW-0539">Nucleus</keyword>
<accession>A0A084QN48</accession>
<evidence type="ECO:0000259" key="4">
    <source>
        <dbReference type="Pfam" id="PF08698"/>
    </source>
</evidence>
<dbReference type="InterPro" id="IPR039883">
    <property type="entry name" value="Fcf2/DNTTIP2"/>
</dbReference>
<evidence type="ECO:0000256" key="1">
    <source>
        <dbReference type="ARBA" id="ARBA00004604"/>
    </source>
</evidence>
<evidence type="ECO:0000256" key="3">
    <source>
        <dbReference type="SAM" id="MobiDB-lite"/>
    </source>
</evidence>
<dbReference type="OrthoDB" id="427886at2759"/>
<dbReference type="InParanoid" id="A0A084QN48"/>
<feature type="region of interest" description="Disordered" evidence="3">
    <location>
        <begin position="163"/>
        <end position="188"/>
    </location>
</feature>
<dbReference type="HOGENOM" id="CLU_075129_1_0_1"/>
<gene>
    <name evidence="5" type="ORF">S40285_00437</name>
</gene>
<feature type="region of interest" description="Disordered" evidence="3">
    <location>
        <begin position="22"/>
        <end position="84"/>
    </location>
</feature>
<keyword evidence="6" id="KW-1185">Reference proteome</keyword>
<dbReference type="PANTHER" id="PTHR21686">
    <property type="entry name" value="DEOXYNUCLEOTIDYLTRANSFERASE TERMINAL-INTERACTING PROTEIN 2"/>
    <property type="match status" value="1"/>
</dbReference>
<dbReference type="GO" id="GO:0005730">
    <property type="term" value="C:nucleolus"/>
    <property type="evidence" value="ECO:0007669"/>
    <property type="project" value="UniProtKB-SubCell"/>
</dbReference>
<dbReference type="STRING" id="1283841.A0A084QN48"/>
<dbReference type="AlphaFoldDB" id="A0A084QN48"/>
<dbReference type="PANTHER" id="PTHR21686:SF12">
    <property type="entry name" value="DEOXYNUCLEOTIDYLTRANSFERASE TERMINAL-INTERACTING PROTEIN 2"/>
    <property type="match status" value="1"/>
</dbReference>
<dbReference type="FunCoup" id="A0A084QN48">
    <property type="interactions" value="340"/>
</dbReference>
<feature type="region of interest" description="Disordered" evidence="3">
    <location>
        <begin position="104"/>
        <end position="132"/>
    </location>
</feature>
<sequence>MATISESQVDELLRQAEARLQKKTTQDIAPAAVPKSQSLTRSVSASTSSKGKDSLTVRQPQLAQQHAKKKDTAGDQWFGLPKTDLTPEMKRNWQLLRMRNLLDPKQQKKPLRASVPKYSHLGEIISNPQDPHTAKITRKERKRTFLEEVMNNHSQSKLRHRYAGIQKEKTSGKKASYQKFMAQRKKRN</sequence>
<reference evidence="5 6" key="1">
    <citation type="journal article" date="2014" name="BMC Genomics">
        <title>Comparative genome sequencing reveals chemotype-specific gene clusters in the toxigenic black mold Stachybotrys.</title>
        <authorList>
            <person name="Semeiks J."/>
            <person name="Borek D."/>
            <person name="Otwinowski Z."/>
            <person name="Grishin N.V."/>
        </authorList>
    </citation>
    <scope>NUCLEOTIDE SEQUENCE [LARGE SCALE GENOMIC DNA]</scope>
    <source>
        <strain evidence="5 6">IBT 40285</strain>
    </source>
</reference>
<comment type="subcellular location">
    <subcellularLocation>
        <location evidence="1">Nucleus</location>
        <location evidence="1">Nucleolus</location>
    </subcellularLocation>
</comment>
<proteinExistence type="predicted"/>
<protein>
    <recommendedName>
        <fullName evidence="4">Fcf2 pre-rRNA processing C-terminal domain-containing protein</fullName>
    </recommendedName>
</protein>
<organism evidence="5 6">
    <name type="scientific">Stachybotrys chlorohalonatus (strain IBT 40285)</name>
    <dbReference type="NCBI Taxonomy" id="1283841"/>
    <lineage>
        <taxon>Eukaryota</taxon>
        <taxon>Fungi</taxon>
        <taxon>Dikarya</taxon>
        <taxon>Ascomycota</taxon>
        <taxon>Pezizomycotina</taxon>
        <taxon>Sordariomycetes</taxon>
        <taxon>Hypocreomycetidae</taxon>
        <taxon>Hypocreales</taxon>
        <taxon>Stachybotryaceae</taxon>
        <taxon>Stachybotrys</taxon>
    </lineage>
</organism>